<feature type="domain" description="C2H2-type" evidence="11">
    <location>
        <begin position="61"/>
        <end position="88"/>
    </location>
</feature>
<evidence type="ECO:0000256" key="1">
    <source>
        <dbReference type="ARBA" id="ARBA00004123"/>
    </source>
</evidence>
<keyword evidence="5 9" id="KW-0863">Zinc-finger</keyword>
<comment type="subcellular location">
    <subcellularLocation>
        <location evidence="1">Nucleus</location>
    </subcellularLocation>
</comment>
<dbReference type="GO" id="GO:0005634">
    <property type="term" value="C:nucleus"/>
    <property type="evidence" value="ECO:0007669"/>
    <property type="project" value="UniProtKB-SubCell"/>
</dbReference>
<dbReference type="PROSITE" id="PS00028">
    <property type="entry name" value="ZINC_FINGER_C2H2_1"/>
    <property type="match status" value="4"/>
</dbReference>
<evidence type="ECO:0000256" key="10">
    <source>
        <dbReference type="SAM" id="MobiDB-lite"/>
    </source>
</evidence>
<dbReference type="FunFam" id="3.30.160.60:FF:000446">
    <property type="entry name" value="Zinc finger protein"/>
    <property type="match status" value="1"/>
</dbReference>
<evidence type="ECO:0000259" key="11">
    <source>
        <dbReference type="PROSITE" id="PS50157"/>
    </source>
</evidence>
<comment type="similarity">
    <text evidence="2">Belongs to the krueppel C2H2-type zinc-finger protein family.</text>
</comment>
<keyword evidence="4" id="KW-0677">Repeat</keyword>
<dbReference type="Ensembl" id="ENSLBET00000025835.1">
    <property type="protein sequence ID" value="ENSLBEP00000024571.1"/>
    <property type="gene ID" value="ENSLBEG00000018808.1"/>
</dbReference>
<dbReference type="PROSITE" id="PS50157">
    <property type="entry name" value="ZINC_FINGER_C2H2_2"/>
    <property type="match status" value="4"/>
</dbReference>
<evidence type="ECO:0000256" key="8">
    <source>
        <dbReference type="ARBA" id="ARBA00023242"/>
    </source>
</evidence>
<feature type="domain" description="C2H2-type" evidence="11">
    <location>
        <begin position="117"/>
        <end position="144"/>
    </location>
</feature>
<evidence type="ECO:0000256" key="4">
    <source>
        <dbReference type="ARBA" id="ARBA00022737"/>
    </source>
</evidence>
<dbReference type="GO" id="GO:0003677">
    <property type="term" value="F:DNA binding"/>
    <property type="evidence" value="ECO:0007669"/>
    <property type="project" value="UniProtKB-KW"/>
</dbReference>
<evidence type="ECO:0000256" key="6">
    <source>
        <dbReference type="ARBA" id="ARBA00022833"/>
    </source>
</evidence>
<keyword evidence="6" id="KW-0862">Zinc</keyword>
<feature type="region of interest" description="Disordered" evidence="10">
    <location>
        <begin position="1"/>
        <end position="32"/>
    </location>
</feature>
<dbReference type="InterPro" id="IPR036236">
    <property type="entry name" value="Znf_C2H2_sf"/>
</dbReference>
<evidence type="ECO:0000256" key="3">
    <source>
        <dbReference type="ARBA" id="ARBA00022723"/>
    </source>
</evidence>
<dbReference type="GO" id="GO:0032502">
    <property type="term" value="P:developmental process"/>
    <property type="evidence" value="ECO:0007669"/>
    <property type="project" value="UniProtKB-ARBA"/>
</dbReference>
<keyword evidence="3" id="KW-0479">Metal-binding</keyword>
<protein>
    <recommendedName>
        <fullName evidence="11">C2H2-type domain-containing protein</fullName>
    </recommendedName>
</protein>
<feature type="compositionally biased region" description="Pro residues" evidence="10">
    <location>
        <begin position="1"/>
        <end position="21"/>
    </location>
</feature>
<dbReference type="InterPro" id="IPR013087">
    <property type="entry name" value="Znf_C2H2_type"/>
</dbReference>
<dbReference type="SMART" id="SM00355">
    <property type="entry name" value="ZnF_C2H2"/>
    <property type="match status" value="4"/>
</dbReference>
<organism evidence="12 13">
    <name type="scientific">Labrus bergylta</name>
    <name type="common">ballan wrasse</name>
    <dbReference type="NCBI Taxonomy" id="56723"/>
    <lineage>
        <taxon>Eukaryota</taxon>
        <taxon>Metazoa</taxon>
        <taxon>Chordata</taxon>
        <taxon>Craniata</taxon>
        <taxon>Vertebrata</taxon>
        <taxon>Euteleostomi</taxon>
        <taxon>Actinopterygii</taxon>
        <taxon>Neopterygii</taxon>
        <taxon>Teleostei</taxon>
        <taxon>Neoteleostei</taxon>
        <taxon>Acanthomorphata</taxon>
        <taxon>Eupercaria</taxon>
        <taxon>Labriformes</taxon>
        <taxon>Labridae</taxon>
        <taxon>Labrus</taxon>
    </lineage>
</organism>
<dbReference type="GO" id="GO:0000981">
    <property type="term" value="F:DNA-binding transcription factor activity, RNA polymerase II-specific"/>
    <property type="evidence" value="ECO:0007669"/>
    <property type="project" value="TreeGrafter"/>
</dbReference>
<dbReference type="SUPFAM" id="SSF57667">
    <property type="entry name" value="beta-beta-alpha zinc fingers"/>
    <property type="match status" value="2"/>
</dbReference>
<dbReference type="Gene3D" id="3.30.160.60">
    <property type="entry name" value="Classic Zinc Finger"/>
    <property type="match status" value="4"/>
</dbReference>
<evidence type="ECO:0000256" key="7">
    <source>
        <dbReference type="ARBA" id="ARBA00023125"/>
    </source>
</evidence>
<dbReference type="STRING" id="56723.ENSLBEP00000024571"/>
<dbReference type="GeneTree" id="ENSGT01150000286953"/>
<dbReference type="Pfam" id="PF00096">
    <property type="entry name" value="zf-C2H2"/>
    <property type="match status" value="3"/>
</dbReference>
<evidence type="ECO:0000313" key="13">
    <source>
        <dbReference type="Proteomes" id="UP000261660"/>
    </source>
</evidence>
<accession>A0A3Q3FVD2</accession>
<dbReference type="Proteomes" id="UP000261660">
    <property type="component" value="Unplaced"/>
</dbReference>
<feature type="domain" description="C2H2-type" evidence="11">
    <location>
        <begin position="145"/>
        <end position="173"/>
    </location>
</feature>
<sequence>CFSAPPSEPPQTCPQRPPPGLLPRSHNGASQMDHFSDQNLVYQSINTQNQNSLSQEPSLHFTCSICSRRFSHHCKLRIHERAHTGEKPHKCPQCDKRFGQMCSLKRHQMVHTGERPFPCPHCGKTFATSTNLKVHQSVHTGERRFNCSKCGKNFSFLSNLIRHQALHHKVISPSFVDPHENSFGVLFSVTLC</sequence>
<reference evidence="12" key="1">
    <citation type="submission" date="2025-08" db="UniProtKB">
        <authorList>
            <consortium name="Ensembl"/>
        </authorList>
    </citation>
    <scope>IDENTIFICATION</scope>
</reference>
<name>A0A3Q3FVD2_9LABR</name>
<dbReference type="GO" id="GO:0008270">
    <property type="term" value="F:zinc ion binding"/>
    <property type="evidence" value="ECO:0007669"/>
    <property type="project" value="UniProtKB-KW"/>
</dbReference>
<keyword evidence="8" id="KW-0539">Nucleus</keyword>
<dbReference type="PANTHER" id="PTHR24394">
    <property type="entry name" value="ZINC FINGER PROTEIN"/>
    <property type="match status" value="1"/>
</dbReference>
<feature type="domain" description="C2H2-type" evidence="11">
    <location>
        <begin position="89"/>
        <end position="116"/>
    </location>
</feature>
<reference evidence="12" key="2">
    <citation type="submission" date="2025-09" db="UniProtKB">
        <authorList>
            <consortium name="Ensembl"/>
        </authorList>
    </citation>
    <scope>IDENTIFICATION</scope>
</reference>
<evidence type="ECO:0000313" key="12">
    <source>
        <dbReference type="Ensembl" id="ENSLBEP00000024571.1"/>
    </source>
</evidence>
<evidence type="ECO:0000256" key="5">
    <source>
        <dbReference type="ARBA" id="ARBA00022771"/>
    </source>
</evidence>
<evidence type="ECO:0000256" key="2">
    <source>
        <dbReference type="ARBA" id="ARBA00006991"/>
    </source>
</evidence>
<dbReference type="FunFam" id="3.30.160.60:FF:001174">
    <property type="entry name" value="zinc finger protein 527 isoform X1"/>
    <property type="match status" value="1"/>
</dbReference>
<dbReference type="PANTHER" id="PTHR24394:SF44">
    <property type="entry name" value="ZINC FINGER PROTEIN 271-LIKE"/>
    <property type="match status" value="1"/>
</dbReference>
<evidence type="ECO:0000256" key="9">
    <source>
        <dbReference type="PROSITE-ProRule" id="PRU00042"/>
    </source>
</evidence>
<keyword evidence="7" id="KW-0238">DNA-binding</keyword>
<keyword evidence="13" id="KW-1185">Reference proteome</keyword>
<proteinExistence type="inferred from homology"/>
<dbReference type="FunFam" id="3.30.160.60:FF:000202">
    <property type="entry name" value="Zinc finger protein 574"/>
    <property type="match status" value="1"/>
</dbReference>
<dbReference type="AlphaFoldDB" id="A0A3Q3FVD2"/>
<dbReference type="InParanoid" id="A0A3Q3FVD2"/>